<dbReference type="EMBL" id="LR586016">
    <property type="protein sequence ID" value="VIP05189.1"/>
    <property type="molecule type" value="Genomic_DNA"/>
</dbReference>
<dbReference type="InParanoid" id="A0A6C2YW42"/>
<dbReference type="AlphaFoldDB" id="A0A6C2YW42"/>
<organism evidence="1">
    <name type="scientific">Tuwongella immobilis</name>
    <dbReference type="NCBI Taxonomy" id="692036"/>
    <lineage>
        <taxon>Bacteria</taxon>
        <taxon>Pseudomonadati</taxon>
        <taxon>Planctomycetota</taxon>
        <taxon>Planctomycetia</taxon>
        <taxon>Gemmatales</taxon>
        <taxon>Gemmataceae</taxon>
        <taxon>Tuwongella</taxon>
    </lineage>
</organism>
<dbReference type="RefSeq" id="WP_162660250.1">
    <property type="nucleotide sequence ID" value="NZ_LR593887.1"/>
</dbReference>
<dbReference type="KEGG" id="tim:GMBLW1_40040"/>
<evidence type="ECO:0000313" key="2">
    <source>
        <dbReference type="Proteomes" id="UP000464378"/>
    </source>
</evidence>
<proteinExistence type="predicted"/>
<evidence type="ECO:0000313" key="1">
    <source>
        <dbReference type="EMBL" id="VIP05189.1"/>
    </source>
</evidence>
<name>A0A6C2YW42_9BACT</name>
<dbReference type="EMBL" id="LR593887">
    <property type="protein sequence ID" value="VTS07734.1"/>
    <property type="molecule type" value="Genomic_DNA"/>
</dbReference>
<protein>
    <submittedName>
        <fullName evidence="1">Uncharacterized protein</fullName>
    </submittedName>
</protein>
<accession>A0A6C2YW42</accession>
<sequence length="118" mass="13518">MTLEQSKFVNELRNLHSSLAEIIDRRVSEDGSFYCYSIMHGIYEFLLTNPPNRADIARFLAGKLDPYHDDEISNLIAIGFVESIESESQLNQILHNCGESVDSIRVQWALFMKSYPGF</sequence>
<dbReference type="Proteomes" id="UP000464378">
    <property type="component" value="Chromosome"/>
</dbReference>
<gene>
    <name evidence="1" type="ORF">GMBLW1_40040</name>
</gene>
<reference evidence="1" key="1">
    <citation type="submission" date="2019-04" db="EMBL/GenBank/DDBJ databases">
        <authorList>
            <consortium name="Science for Life Laboratories"/>
        </authorList>
    </citation>
    <scope>NUCLEOTIDE SEQUENCE</scope>
    <source>
        <strain evidence="1">MBLW1</strain>
    </source>
</reference>
<keyword evidence="2" id="KW-1185">Reference proteome</keyword>